<dbReference type="Proteomes" id="UP000298061">
    <property type="component" value="Unassembled WGS sequence"/>
</dbReference>
<feature type="non-terminal residue" evidence="5">
    <location>
        <position position="1"/>
    </location>
</feature>
<dbReference type="STRING" id="135208.A0A4Y9ZJ00"/>
<evidence type="ECO:0000313" key="6">
    <source>
        <dbReference type="Proteomes" id="UP000298061"/>
    </source>
</evidence>
<dbReference type="GO" id="GO:0031380">
    <property type="term" value="C:nuclear RNA-directed RNA polymerase complex"/>
    <property type="evidence" value="ECO:0007669"/>
    <property type="project" value="TreeGrafter"/>
</dbReference>
<dbReference type="CDD" id="cd18808">
    <property type="entry name" value="SF1_C_Upf1"/>
    <property type="match status" value="1"/>
</dbReference>
<dbReference type="GO" id="GO:0003968">
    <property type="term" value="F:RNA-directed RNA polymerase activity"/>
    <property type="evidence" value="ECO:0007669"/>
    <property type="project" value="UniProtKB-KW"/>
</dbReference>
<feature type="compositionally biased region" description="Acidic residues" evidence="1">
    <location>
        <begin position="1214"/>
        <end position="1225"/>
    </location>
</feature>
<accession>A0A4Y9ZJ00</accession>
<protein>
    <submittedName>
        <fullName evidence="5">Uncharacterized protein</fullName>
    </submittedName>
</protein>
<dbReference type="InterPro" id="IPR057596">
    <property type="entry name" value="RDRP_core"/>
</dbReference>
<dbReference type="SUPFAM" id="SSF52540">
    <property type="entry name" value="P-loop containing nucleoside triphosphate hydrolases"/>
    <property type="match status" value="1"/>
</dbReference>
<evidence type="ECO:0000259" key="3">
    <source>
        <dbReference type="Pfam" id="PF13086"/>
    </source>
</evidence>
<evidence type="ECO:0000259" key="2">
    <source>
        <dbReference type="Pfam" id="PF05183"/>
    </source>
</evidence>
<dbReference type="EMBL" id="SFCI01001946">
    <property type="protein sequence ID" value="TFY74672.1"/>
    <property type="molecule type" value="Genomic_DNA"/>
</dbReference>
<name>A0A4Y9ZJ00_9AGAM</name>
<comment type="caution">
    <text evidence="5">The sequence shown here is derived from an EMBL/GenBank/DDBJ whole genome shotgun (WGS) entry which is preliminary data.</text>
</comment>
<feature type="domain" description="DNA2/NAM7 helicase helicase" evidence="3">
    <location>
        <begin position="1241"/>
        <end position="1350"/>
    </location>
</feature>
<keyword evidence="6" id="KW-1185">Reference proteome</keyword>
<dbReference type="GO" id="GO:0003723">
    <property type="term" value="F:RNA binding"/>
    <property type="evidence" value="ECO:0007669"/>
    <property type="project" value="UniProtKB-KW"/>
</dbReference>
<gene>
    <name evidence="5" type="ORF">EWM64_g9340</name>
</gene>
<dbReference type="InterPro" id="IPR041677">
    <property type="entry name" value="DNA2/NAM7_AAA_11"/>
</dbReference>
<feature type="domain" description="RDRP core" evidence="2">
    <location>
        <begin position="18"/>
        <end position="530"/>
    </location>
</feature>
<dbReference type="PANTHER" id="PTHR23079:SF55">
    <property type="entry name" value="RNA-DIRECTED RNA POLYMERASE"/>
    <property type="match status" value="1"/>
</dbReference>
<dbReference type="Pfam" id="PF13087">
    <property type="entry name" value="AAA_12"/>
    <property type="match status" value="1"/>
</dbReference>
<feature type="region of interest" description="Disordered" evidence="1">
    <location>
        <begin position="1205"/>
        <end position="1240"/>
    </location>
</feature>
<dbReference type="Gene3D" id="3.40.50.300">
    <property type="entry name" value="P-loop containing nucleotide triphosphate hydrolases"/>
    <property type="match status" value="3"/>
</dbReference>
<evidence type="ECO:0000313" key="5">
    <source>
        <dbReference type="EMBL" id="TFY74672.1"/>
    </source>
</evidence>
<evidence type="ECO:0000259" key="4">
    <source>
        <dbReference type="Pfam" id="PF13087"/>
    </source>
</evidence>
<proteinExistence type="predicted"/>
<evidence type="ECO:0000256" key="1">
    <source>
        <dbReference type="SAM" id="MobiDB-lite"/>
    </source>
</evidence>
<dbReference type="InterPro" id="IPR007855">
    <property type="entry name" value="RDRP"/>
</dbReference>
<dbReference type="GO" id="GO:0030422">
    <property type="term" value="P:siRNA processing"/>
    <property type="evidence" value="ECO:0007669"/>
    <property type="project" value="TreeGrafter"/>
</dbReference>
<sequence length="1665" mass="186925">ITLQLTQFPSNRVVYADEKDKLILASFERLRFPDVKPSVSSDYVVRFFKAGLFLNGVQYRFYGHSNSQLRSRGCFLRQANSDEELDRRLYAMGDLEKIINIAKRAKRIGLLFSGAEIDYQLDPKYVGDIDDLMVGDENFSDGCGLISKRLWYRSFNFIPKHVRTTYGCVLYSVQVSREKRIIFQGKPYSPCVLQIRYKGYKGVLMLHPLLDQEKKHLVEFRKSMKKFNATADNIFSVVNYSTPYSFARLNNEIVVLLSSLGISNDVFLRKQAKYFSWVEEASTDVIKGFEFLSSLGKYSSAERLLLDGLDSPAILREIKSLQKQEVASFYKDDNQKKERVRMLVRKSRRLFGVCDPFRVLREGQVHVRITTSRNGAATIKGLDVTVVRNPCLHPGDILKLRAVDHPDLAHLVDCVVFPSVGRRAAPSMSSGGDLDGDEYTVCWDPVLVPSKAMESYGYPPNKERINTKVTREDLARHFATYNNSGMARTSALHNKWARNSPEGALSKECQELNALYSQAVDGARVQIPERLQNPPPPREDFVLAVLFTAAQEFTSNFLQRSDSSETSDLSRETAQELIVRLLSISEPAVSEYALLNMARNIARKHNIDFKPYLSHINFGALLTHEKHELASTMDLPPIMQAYMWNSLLRSDILTASELADRNLGGPLRVQRLYSSKTLGLYAFFEYLERAMTEYTRKLMILKIDERFAVVVFIRGKIPWDEDAPVDGENVVVASFMKESALKIPTYKPCTTGFRLHCSDGNVQLFNQQRANTFIFLTRPPVNSGAEVNASIALQQISQRVQRVRSVVVNYKVTCTDIRQQIGRVNRNPVVSIEIHVVSNRDRVAHQLFDLRFEHVATEEFMKRFGHQETTFQPNTLENADLGKLHESQRPIFTAQVDEAKTLLAAESLSSLDECAEFAWKHHADDQLFWIFDDMLARLPLDRDYIGKWMQREPLLVFSLLKCYPPTESGLLHDEVASMDTLIATQIVRSANIVGIAALVALEKIHESLAALHVSQYLEVLELVPTSVRAPQLVQELLFVMHECREPARARSSSMAYVHQHALHISFDRAEEANEECPCDEQGRPKKQRSAPAQVPLHAVDGKPFDVKADIRVDSPSAIRLHSHVRLRAASKPEKGHLEPVVMDGVVSSAQAGESTISLMHTPPPEFDKMQWYLYNAGSVATFRAMMDAIRRLAAEGPECCRFHRILTAPRQSDSDGETDTPESAEESGSAVEGAEDIGPGLNESQRRAVLSSEKTQVSLIWGPPVTVGTGKTTVVVQILRRLVKGLEEGSSILMTASTHNAVDNVLERFAKINQQEKLISQDRVLRVATDSFRVNKSLQSYTVESRVGGEILRDSKRRDKAEKLVKAAAIVFTTCAGAGLGILRGVDFDIALIDEASQITEPVALIPLVKECKKAILVGDHVQLRPMVRPLGHALQSDVSMFERLYTGRMLPGMTRTMLNVQYRFPEELALFPSTEFYEGNLQTGVGDVDALLRSLLESSFPWPLMSGSQRPHPAVFVDCTAEEDYGGRSKSNEGQARLVKHIVKLLTTNRENGTPLADAPSIAVLSPYTKQTKLLHGVLPGSVPAHTIDSFQGRESDVIIFSTVRCNASNDIGFVEDERRLNVAWTRARRALIVVGDRRTMASNVGIWRRAISSCTEVSIQVPE</sequence>
<dbReference type="Pfam" id="PF05183">
    <property type="entry name" value="RdRP"/>
    <property type="match status" value="1"/>
</dbReference>
<dbReference type="Pfam" id="PF13086">
    <property type="entry name" value="AAA_11"/>
    <property type="match status" value="2"/>
</dbReference>
<reference evidence="5 6" key="1">
    <citation type="submission" date="2019-02" db="EMBL/GenBank/DDBJ databases">
        <title>Genome sequencing of the rare red list fungi Hericium alpestre (H. flagellum).</title>
        <authorList>
            <person name="Buettner E."/>
            <person name="Kellner H."/>
        </authorList>
    </citation>
    <scope>NUCLEOTIDE SEQUENCE [LARGE SCALE GENOMIC DNA]</scope>
    <source>
        <strain evidence="5 6">DSM 108284</strain>
    </source>
</reference>
<dbReference type="InterPro" id="IPR047187">
    <property type="entry name" value="SF1_C_Upf1"/>
</dbReference>
<feature type="domain" description="DNA2/NAM7 helicase-like C-terminal" evidence="4">
    <location>
        <begin position="1438"/>
        <end position="1639"/>
    </location>
</feature>
<dbReference type="InterPro" id="IPR027417">
    <property type="entry name" value="P-loop_NTPase"/>
</dbReference>
<organism evidence="5 6">
    <name type="scientific">Hericium alpestre</name>
    <dbReference type="NCBI Taxonomy" id="135208"/>
    <lineage>
        <taxon>Eukaryota</taxon>
        <taxon>Fungi</taxon>
        <taxon>Dikarya</taxon>
        <taxon>Basidiomycota</taxon>
        <taxon>Agaricomycotina</taxon>
        <taxon>Agaricomycetes</taxon>
        <taxon>Russulales</taxon>
        <taxon>Hericiaceae</taxon>
        <taxon>Hericium</taxon>
    </lineage>
</organism>
<dbReference type="InterPro" id="IPR041679">
    <property type="entry name" value="DNA2/NAM7-like_C"/>
</dbReference>
<dbReference type="GO" id="GO:0004386">
    <property type="term" value="F:helicase activity"/>
    <property type="evidence" value="ECO:0007669"/>
    <property type="project" value="InterPro"/>
</dbReference>
<dbReference type="PANTHER" id="PTHR23079">
    <property type="entry name" value="RNA-DEPENDENT RNA POLYMERASE"/>
    <property type="match status" value="1"/>
</dbReference>
<dbReference type="OrthoDB" id="6513042at2759"/>
<feature type="domain" description="DNA2/NAM7 helicase helicase" evidence="3">
    <location>
        <begin position="1355"/>
        <end position="1428"/>
    </location>
</feature>